<dbReference type="InterPro" id="IPR002545">
    <property type="entry name" value="CheW-lke_dom"/>
</dbReference>
<dbReference type="PROSITE" id="PS50851">
    <property type="entry name" value="CHEW"/>
    <property type="match status" value="1"/>
</dbReference>
<dbReference type="PANTHER" id="PTHR22617:SF41">
    <property type="entry name" value="CHEMOTAXIS SIGNAL TRANSDUCTION SYSTEM ADAPTOR PROTEIN CHEW"/>
    <property type="match status" value="1"/>
</dbReference>
<dbReference type="CDD" id="cd00732">
    <property type="entry name" value="CheW"/>
    <property type="match status" value="1"/>
</dbReference>
<evidence type="ECO:0000259" key="1">
    <source>
        <dbReference type="PROSITE" id="PS50851"/>
    </source>
</evidence>
<dbReference type="Pfam" id="PF01584">
    <property type="entry name" value="CheW"/>
    <property type="match status" value="1"/>
</dbReference>
<protein>
    <submittedName>
        <fullName evidence="2">Chemotaxis protein CheW</fullName>
    </submittedName>
</protein>
<comment type="caution">
    <text evidence="2">The sequence shown here is derived from an EMBL/GenBank/DDBJ whole genome shotgun (WGS) entry which is preliminary data.</text>
</comment>
<dbReference type="PANTHER" id="PTHR22617">
    <property type="entry name" value="CHEMOTAXIS SENSOR HISTIDINE KINASE-RELATED"/>
    <property type="match status" value="1"/>
</dbReference>
<dbReference type="EMBL" id="JAHESD010000045">
    <property type="protein sequence ID" value="MBT1705062.1"/>
    <property type="molecule type" value="Genomic_DNA"/>
</dbReference>
<reference evidence="2 3" key="1">
    <citation type="submission" date="2021-05" db="EMBL/GenBank/DDBJ databases">
        <title>A Polyphasic approach of four new species of the genus Ohtaekwangia: Ohtaekwangia histidinii sp. nov., Ohtaekwangia cretensis sp. nov., Ohtaekwangia indiensis sp. nov., Ohtaekwangia reichenbachii sp. nov. from diverse environment.</title>
        <authorList>
            <person name="Octaviana S."/>
        </authorList>
    </citation>
    <scope>NUCLEOTIDE SEQUENCE [LARGE SCALE GENOMIC DNA]</scope>
    <source>
        <strain evidence="2 3">PWU20</strain>
    </source>
</reference>
<dbReference type="InterPro" id="IPR039315">
    <property type="entry name" value="CheW"/>
</dbReference>
<dbReference type="Gene3D" id="2.30.30.40">
    <property type="entry name" value="SH3 Domains"/>
    <property type="match status" value="1"/>
</dbReference>
<gene>
    <name evidence="2" type="ORF">KK060_17345</name>
</gene>
<proteinExistence type="predicted"/>
<evidence type="ECO:0000313" key="2">
    <source>
        <dbReference type="EMBL" id="MBT1705062.1"/>
    </source>
</evidence>
<dbReference type="RefSeq" id="WP_254155019.1">
    <property type="nucleotide sequence ID" value="NZ_JAHESD010000045.1"/>
</dbReference>
<dbReference type="Proteomes" id="UP000772618">
    <property type="component" value="Unassembled WGS sequence"/>
</dbReference>
<dbReference type="SMART" id="SM00260">
    <property type="entry name" value="CheW"/>
    <property type="match status" value="1"/>
</dbReference>
<organism evidence="2 3">
    <name type="scientific">Chryseosolibacter indicus</name>
    <dbReference type="NCBI Taxonomy" id="2782351"/>
    <lineage>
        <taxon>Bacteria</taxon>
        <taxon>Pseudomonadati</taxon>
        <taxon>Bacteroidota</taxon>
        <taxon>Cytophagia</taxon>
        <taxon>Cytophagales</taxon>
        <taxon>Chryseotaleaceae</taxon>
        <taxon>Chryseosolibacter</taxon>
    </lineage>
</organism>
<dbReference type="InterPro" id="IPR036061">
    <property type="entry name" value="CheW-like_dom_sf"/>
</dbReference>
<dbReference type="SUPFAM" id="SSF50341">
    <property type="entry name" value="CheW-like"/>
    <property type="match status" value="1"/>
</dbReference>
<dbReference type="Gene3D" id="2.40.50.180">
    <property type="entry name" value="CheA-289, Domain 4"/>
    <property type="match status" value="1"/>
</dbReference>
<feature type="domain" description="CheW-like" evidence="1">
    <location>
        <begin position="8"/>
        <end position="152"/>
    </location>
</feature>
<accession>A0ABS5VUG3</accession>
<keyword evidence="3" id="KW-1185">Reference proteome</keyword>
<sequence>MESDILQSQSYLTFRLGDEIFAASVLSVIEILELSKITKVPGSPHFMRGVINLRGNVLPVIDARLKFGLPRIDDTVNTCVMVLSIECEEQKITIGALVDAVQEVLEIDRKDIQPAPSIGSKYRTEFIDGMVKRNDDFIMVLDLDLVFSQDEIMLLQNTEGNVA</sequence>
<evidence type="ECO:0000313" key="3">
    <source>
        <dbReference type="Proteomes" id="UP000772618"/>
    </source>
</evidence>
<name>A0ABS5VUG3_9BACT</name>